<sequence>MEPTAVVGASTYMPPMSSTHLHMKMKPMWMWFHTTVNDVVLFESWTVTTPGDMVWSCLAVMAMGVLLEFVRYARWRFEIGHTKDAFLNTNYMSRLFSLTHILQTVMFAVQLIISYFLMLVFMTFSIWLGIAVCVGAGWSSNLLLNSKRCQVHGVILRSMLHCRYGISSVWFSATAAIVYRIA</sequence>
<dbReference type="GO" id="GO:0016020">
    <property type="term" value="C:membrane"/>
    <property type="evidence" value="ECO:0007669"/>
    <property type="project" value="UniProtKB-SubCell"/>
</dbReference>
<dbReference type="PANTHER" id="PTHR12483:SF115">
    <property type="entry name" value="COPPER TRANSPORT PROTEIN"/>
    <property type="match status" value="1"/>
</dbReference>
<evidence type="ECO:0000313" key="6">
    <source>
        <dbReference type="Proteomes" id="UP000230423"/>
    </source>
</evidence>
<evidence type="ECO:0000256" key="4">
    <source>
        <dbReference type="RuleBase" id="RU367022"/>
    </source>
</evidence>
<keyword evidence="4" id="KW-0187">Copper transport</keyword>
<dbReference type="PANTHER" id="PTHR12483">
    <property type="entry name" value="SOLUTE CARRIER FAMILY 31 COPPER TRANSPORTERS"/>
    <property type="match status" value="1"/>
</dbReference>
<gene>
    <name evidence="5" type="ORF">TELCIR_13864</name>
</gene>
<feature type="transmembrane region" description="Helical" evidence="4">
    <location>
        <begin position="124"/>
        <end position="144"/>
    </location>
</feature>
<keyword evidence="4" id="KW-0186">Copper</keyword>
<dbReference type="AlphaFoldDB" id="A0A2G9U2U9"/>
<keyword evidence="2 4" id="KW-1133">Transmembrane helix</keyword>
<dbReference type="Proteomes" id="UP000230423">
    <property type="component" value="Unassembled WGS sequence"/>
</dbReference>
<keyword evidence="6" id="KW-1185">Reference proteome</keyword>
<organism evidence="5 6">
    <name type="scientific">Teladorsagia circumcincta</name>
    <name type="common">Brown stomach worm</name>
    <name type="synonym">Ostertagia circumcincta</name>
    <dbReference type="NCBI Taxonomy" id="45464"/>
    <lineage>
        <taxon>Eukaryota</taxon>
        <taxon>Metazoa</taxon>
        <taxon>Ecdysozoa</taxon>
        <taxon>Nematoda</taxon>
        <taxon>Chromadorea</taxon>
        <taxon>Rhabditida</taxon>
        <taxon>Rhabditina</taxon>
        <taxon>Rhabditomorpha</taxon>
        <taxon>Strongyloidea</taxon>
        <taxon>Trichostrongylidae</taxon>
        <taxon>Teladorsagia</taxon>
    </lineage>
</organism>
<evidence type="ECO:0000313" key="5">
    <source>
        <dbReference type="EMBL" id="PIO64505.1"/>
    </source>
</evidence>
<accession>A0A2G9U2U9</accession>
<keyword evidence="1 4" id="KW-0812">Transmembrane</keyword>
<dbReference type="OrthoDB" id="161814at2759"/>
<evidence type="ECO:0000256" key="1">
    <source>
        <dbReference type="ARBA" id="ARBA00022692"/>
    </source>
</evidence>
<evidence type="ECO:0000256" key="3">
    <source>
        <dbReference type="ARBA" id="ARBA00023136"/>
    </source>
</evidence>
<keyword evidence="4" id="KW-0813">Transport</keyword>
<name>A0A2G9U2U9_TELCI</name>
<feature type="transmembrane region" description="Helical" evidence="4">
    <location>
        <begin position="53"/>
        <end position="74"/>
    </location>
</feature>
<dbReference type="EMBL" id="KZ349850">
    <property type="protein sequence ID" value="PIO64505.1"/>
    <property type="molecule type" value="Genomic_DNA"/>
</dbReference>
<comment type="similarity">
    <text evidence="4">Belongs to the copper transporter (Ctr) (TC 1.A.56) family. SLC31A subfamily.</text>
</comment>
<protein>
    <recommendedName>
        <fullName evidence="4">Copper transport protein</fullName>
    </recommendedName>
</protein>
<comment type="caution">
    <text evidence="4">Lacks conserved residue(s) required for the propagation of feature annotation.</text>
</comment>
<keyword evidence="4" id="KW-0406">Ion transport</keyword>
<dbReference type="InterPro" id="IPR007274">
    <property type="entry name" value="Cop_transporter"/>
</dbReference>
<evidence type="ECO:0000256" key="2">
    <source>
        <dbReference type="ARBA" id="ARBA00022989"/>
    </source>
</evidence>
<comment type="subcellular location">
    <subcellularLocation>
        <location evidence="4">Membrane</location>
        <topology evidence="4">Multi-pass membrane protein</topology>
    </subcellularLocation>
</comment>
<reference evidence="5 6" key="1">
    <citation type="submission" date="2015-09" db="EMBL/GenBank/DDBJ databases">
        <title>Draft genome of the parasitic nematode Teladorsagia circumcincta isolate WARC Sus (inbred).</title>
        <authorList>
            <person name="Mitreva M."/>
        </authorList>
    </citation>
    <scope>NUCLEOTIDE SEQUENCE [LARGE SCALE GENOMIC DNA]</scope>
    <source>
        <strain evidence="5 6">S</strain>
    </source>
</reference>
<feature type="transmembrane region" description="Helical" evidence="4">
    <location>
        <begin position="164"/>
        <end position="181"/>
    </location>
</feature>
<dbReference type="GO" id="GO:0005375">
    <property type="term" value="F:copper ion transmembrane transporter activity"/>
    <property type="evidence" value="ECO:0007669"/>
    <property type="project" value="UniProtKB-UniRule"/>
</dbReference>
<proteinExistence type="inferred from homology"/>
<keyword evidence="3 4" id="KW-0472">Membrane</keyword>
<feature type="transmembrane region" description="Helical" evidence="4">
    <location>
        <begin position="95"/>
        <end position="118"/>
    </location>
</feature>
<dbReference type="Pfam" id="PF04145">
    <property type="entry name" value="Ctr"/>
    <property type="match status" value="2"/>
</dbReference>